<keyword evidence="2" id="KW-1185">Reference proteome</keyword>
<comment type="caution">
    <text evidence="1">The sequence shown here is derived from an EMBL/GenBank/DDBJ whole genome shotgun (WGS) entry which is preliminary data.</text>
</comment>
<dbReference type="InterPro" id="IPR009783">
    <property type="entry name" value="DUF1348"/>
</dbReference>
<dbReference type="OrthoDB" id="9787970at2"/>
<dbReference type="AlphaFoldDB" id="A0A0B4DEA6"/>
<dbReference type="RefSeq" id="WP_039369092.1">
    <property type="nucleotide sequence ID" value="NZ_JWTA01000008.1"/>
</dbReference>
<sequence>MEKRYPVPPFTLETALEKIQLAEDGWNSQDPERVALAYTLDSEWRNRDQFINGREEIIKFLSGKWKRELNYKLKKEYWAHTDNRIAVRFEYEYQTVDGKWYRAYGNENWEYDENGLMQRRFASINDAEIKEEERKFK</sequence>
<keyword evidence="1" id="KW-0418">Kinase</keyword>
<accession>A0A0B4DEA6</accession>
<dbReference type="Gene3D" id="3.10.450.50">
    <property type="match status" value="1"/>
</dbReference>
<evidence type="ECO:0000313" key="1">
    <source>
        <dbReference type="EMBL" id="KIC62720.1"/>
    </source>
</evidence>
<gene>
    <name evidence="1" type="ORF">RM51_11055</name>
</gene>
<organism evidence="1 2">
    <name type="scientific">Chryseobacterium taiwanense</name>
    <dbReference type="NCBI Taxonomy" id="363331"/>
    <lineage>
        <taxon>Bacteria</taxon>
        <taxon>Pseudomonadati</taxon>
        <taxon>Bacteroidota</taxon>
        <taxon>Flavobacteriia</taxon>
        <taxon>Flavobacteriales</taxon>
        <taxon>Weeksellaceae</taxon>
        <taxon>Chryseobacterium group</taxon>
        <taxon>Chryseobacterium</taxon>
    </lineage>
</organism>
<dbReference type="GO" id="GO:0016301">
    <property type="term" value="F:kinase activity"/>
    <property type="evidence" value="ECO:0007669"/>
    <property type="project" value="UniProtKB-KW"/>
</dbReference>
<dbReference type="InterPro" id="IPR032710">
    <property type="entry name" value="NTF2-like_dom_sf"/>
</dbReference>
<dbReference type="Pfam" id="PF07080">
    <property type="entry name" value="DUF1348"/>
    <property type="match status" value="1"/>
</dbReference>
<dbReference type="PANTHER" id="PTHR31757:SF0">
    <property type="entry name" value="SLL0781 PROTEIN"/>
    <property type="match status" value="1"/>
</dbReference>
<dbReference type="STRING" id="363331.RM51_11055"/>
<dbReference type="EMBL" id="JWTA01000008">
    <property type="protein sequence ID" value="KIC62720.1"/>
    <property type="molecule type" value="Genomic_DNA"/>
</dbReference>
<dbReference type="Proteomes" id="UP000031167">
    <property type="component" value="Unassembled WGS sequence"/>
</dbReference>
<keyword evidence="1" id="KW-0808">Transferase</keyword>
<protein>
    <submittedName>
        <fullName evidence="1">Histidine kinase</fullName>
    </submittedName>
</protein>
<evidence type="ECO:0000313" key="2">
    <source>
        <dbReference type="Proteomes" id="UP000031167"/>
    </source>
</evidence>
<name>A0A0B4DEA6_9FLAO</name>
<reference evidence="1 2" key="1">
    <citation type="submission" date="2014-12" db="EMBL/GenBank/DDBJ databases">
        <title>Genome sequencing of Chryseobacterium taiwanense TPW19.</title>
        <authorList>
            <person name="Tan P.W."/>
            <person name="Chan K.-G."/>
        </authorList>
    </citation>
    <scope>NUCLEOTIDE SEQUENCE [LARGE SCALE GENOMIC DNA]</scope>
    <source>
        <strain evidence="1 2">TPW19</strain>
    </source>
</reference>
<proteinExistence type="predicted"/>
<dbReference type="PANTHER" id="PTHR31757">
    <property type="entry name" value="SLL0781 PROTEIN"/>
    <property type="match status" value="1"/>
</dbReference>
<dbReference type="SUPFAM" id="SSF54427">
    <property type="entry name" value="NTF2-like"/>
    <property type="match status" value="1"/>
</dbReference>